<organism evidence="2 3">
    <name type="scientific">Ensete ventricosum</name>
    <name type="common">Abyssinian banana</name>
    <name type="synonym">Musa ensete</name>
    <dbReference type="NCBI Taxonomy" id="4639"/>
    <lineage>
        <taxon>Eukaryota</taxon>
        <taxon>Viridiplantae</taxon>
        <taxon>Streptophyta</taxon>
        <taxon>Embryophyta</taxon>
        <taxon>Tracheophyta</taxon>
        <taxon>Spermatophyta</taxon>
        <taxon>Magnoliopsida</taxon>
        <taxon>Liliopsida</taxon>
        <taxon>Zingiberales</taxon>
        <taxon>Musaceae</taxon>
        <taxon>Ensete</taxon>
    </lineage>
</organism>
<dbReference type="Proteomes" id="UP000287651">
    <property type="component" value="Unassembled WGS sequence"/>
</dbReference>
<feature type="chain" id="PRO_5019514149" description="Acidic protein" evidence="1">
    <location>
        <begin position="31"/>
        <end position="79"/>
    </location>
</feature>
<sequence length="79" mass="7931">IAAMANTKMAVVALLLVAMLVASSAPAVTALCFQDCYNRCANGQVGSVSCTSMCTQACVVPTTLPDGTDLASLYPGSGN</sequence>
<evidence type="ECO:0008006" key="4">
    <source>
        <dbReference type="Google" id="ProtNLM"/>
    </source>
</evidence>
<feature type="non-terminal residue" evidence="2">
    <location>
        <position position="1"/>
    </location>
</feature>
<protein>
    <recommendedName>
        <fullName evidence="4">Acidic protein</fullName>
    </recommendedName>
</protein>
<proteinExistence type="predicted"/>
<dbReference type="EMBL" id="AMZH03017549">
    <property type="protein sequence ID" value="RRT42849.1"/>
    <property type="molecule type" value="Genomic_DNA"/>
</dbReference>
<dbReference type="AlphaFoldDB" id="A0A426XTR1"/>
<keyword evidence="1" id="KW-0732">Signal</keyword>
<gene>
    <name evidence="2" type="ORF">B296_00053039</name>
</gene>
<feature type="signal peptide" evidence="1">
    <location>
        <begin position="1"/>
        <end position="30"/>
    </location>
</feature>
<evidence type="ECO:0000256" key="1">
    <source>
        <dbReference type="SAM" id="SignalP"/>
    </source>
</evidence>
<evidence type="ECO:0000313" key="2">
    <source>
        <dbReference type="EMBL" id="RRT42849.1"/>
    </source>
</evidence>
<name>A0A426XTR1_ENSVE</name>
<comment type="caution">
    <text evidence="2">The sequence shown here is derived from an EMBL/GenBank/DDBJ whole genome shotgun (WGS) entry which is preliminary data.</text>
</comment>
<accession>A0A426XTR1</accession>
<evidence type="ECO:0000313" key="3">
    <source>
        <dbReference type="Proteomes" id="UP000287651"/>
    </source>
</evidence>
<reference evidence="2 3" key="1">
    <citation type="journal article" date="2014" name="Agronomy (Basel)">
        <title>A Draft Genome Sequence for Ensete ventricosum, the Drought-Tolerant Tree Against Hunger.</title>
        <authorList>
            <person name="Harrison J."/>
            <person name="Moore K.A."/>
            <person name="Paszkiewicz K."/>
            <person name="Jones T."/>
            <person name="Grant M."/>
            <person name="Ambacheew D."/>
            <person name="Muzemil S."/>
            <person name="Studholme D.J."/>
        </authorList>
    </citation>
    <scope>NUCLEOTIDE SEQUENCE [LARGE SCALE GENOMIC DNA]</scope>
</reference>